<evidence type="ECO:0000259" key="3">
    <source>
        <dbReference type="Pfam" id="PF25137"/>
    </source>
</evidence>
<feature type="domain" description="Alcohol dehydrogenase iron-type/glycerol dehydrogenase GldA" evidence="2">
    <location>
        <begin position="10"/>
        <end position="179"/>
    </location>
</feature>
<dbReference type="Proteomes" id="UP000824101">
    <property type="component" value="Unassembled WGS sequence"/>
</dbReference>
<reference evidence="4" key="2">
    <citation type="submission" date="2021-04" db="EMBL/GenBank/DDBJ databases">
        <authorList>
            <person name="Gilroy R."/>
        </authorList>
    </citation>
    <scope>NUCLEOTIDE SEQUENCE</scope>
    <source>
        <strain evidence="4">ChiBcec1-1093</strain>
    </source>
</reference>
<organism evidence="4 5">
    <name type="scientific">Candidatus Lachnoclostridium stercorigallinarum</name>
    <dbReference type="NCBI Taxonomy" id="2838634"/>
    <lineage>
        <taxon>Bacteria</taxon>
        <taxon>Bacillati</taxon>
        <taxon>Bacillota</taxon>
        <taxon>Clostridia</taxon>
        <taxon>Lachnospirales</taxon>
        <taxon>Lachnospiraceae</taxon>
    </lineage>
</organism>
<dbReference type="PANTHER" id="PTHR43633">
    <property type="entry name" value="ALCOHOL DEHYDROGENASE YQHD"/>
    <property type="match status" value="1"/>
</dbReference>
<dbReference type="GO" id="GO:1990362">
    <property type="term" value="F:butanol dehydrogenase (NAD+) activity"/>
    <property type="evidence" value="ECO:0007669"/>
    <property type="project" value="InterPro"/>
</dbReference>
<dbReference type="PANTHER" id="PTHR43633:SF1">
    <property type="entry name" value="ALCOHOL DEHYDROGENASE YQHD"/>
    <property type="match status" value="1"/>
</dbReference>
<evidence type="ECO:0000256" key="1">
    <source>
        <dbReference type="ARBA" id="ARBA00023002"/>
    </source>
</evidence>
<feature type="domain" description="Fe-containing alcohol dehydrogenase-like C-terminal" evidence="3">
    <location>
        <begin position="191"/>
        <end position="386"/>
    </location>
</feature>
<dbReference type="InterPro" id="IPR056798">
    <property type="entry name" value="ADH_Fe_C"/>
</dbReference>
<dbReference type="FunFam" id="3.40.50.1970:FF:000003">
    <property type="entry name" value="Alcohol dehydrogenase, iron-containing"/>
    <property type="match status" value="1"/>
</dbReference>
<gene>
    <name evidence="4" type="ORF">IAA17_02145</name>
</gene>
<dbReference type="GO" id="GO:0005829">
    <property type="term" value="C:cytosol"/>
    <property type="evidence" value="ECO:0007669"/>
    <property type="project" value="TreeGrafter"/>
</dbReference>
<protein>
    <submittedName>
        <fullName evidence="4">Iron-containing alcohol dehydrogenase</fullName>
    </submittedName>
</protein>
<dbReference type="GO" id="GO:0046872">
    <property type="term" value="F:metal ion binding"/>
    <property type="evidence" value="ECO:0007669"/>
    <property type="project" value="InterPro"/>
</dbReference>
<dbReference type="CDD" id="cd08187">
    <property type="entry name" value="BDH"/>
    <property type="match status" value="1"/>
</dbReference>
<dbReference type="Gene3D" id="3.40.50.1970">
    <property type="match status" value="1"/>
</dbReference>
<proteinExistence type="predicted"/>
<keyword evidence="1" id="KW-0560">Oxidoreductase</keyword>
<dbReference type="GO" id="GO:0008106">
    <property type="term" value="F:alcohol dehydrogenase (NADP+) activity"/>
    <property type="evidence" value="ECO:0007669"/>
    <property type="project" value="TreeGrafter"/>
</dbReference>
<reference evidence="4" key="1">
    <citation type="journal article" date="2021" name="PeerJ">
        <title>Extensive microbial diversity within the chicken gut microbiome revealed by metagenomics and culture.</title>
        <authorList>
            <person name="Gilroy R."/>
            <person name="Ravi A."/>
            <person name="Getino M."/>
            <person name="Pursley I."/>
            <person name="Horton D.L."/>
            <person name="Alikhan N.F."/>
            <person name="Baker D."/>
            <person name="Gharbi K."/>
            <person name="Hall N."/>
            <person name="Watson M."/>
            <person name="Adriaenssens E.M."/>
            <person name="Foster-Nyarko E."/>
            <person name="Jarju S."/>
            <person name="Secka A."/>
            <person name="Antonio M."/>
            <person name="Oren A."/>
            <person name="Chaudhuri R.R."/>
            <person name="La Ragione R."/>
            <person name="Hildebrand F."/>
            <person name="Pallen M.J."/>
        </authorList>
    </citation>
    <scope>NUCLEOTIDE SEQUENCE</scope>
    <source>
        <strain evidence="4">ChiBcec1-1093</strain>
    </source>
</reference>
<evidence type="ECO:0000313" key="5">
    <source>
        <dbReference type="Proteomes" id="UP000824101"/>
    </source>
</evidence>
<comment type="caution">
    <text evidence="4">The sequence shown here is derived from an EMBL/GenBank/DDBJ whole genome shotgun (WGS) entry which is preliminary data.</text>
</comment>
<evidence type="ECO:0000313" key="4">
    <source>
        <dbReference type="EMBL" id="HIZ78582.1"/>
    </source>
</evidence>
<accession>A0A9D2GGW0</accession>
<dbReference type="Gene3D" id="1.20.1090.10">
    <property type="entry name" value="Dehydroquinate synthase-like - alpha domain"/>
    <property type="match status" value="1"/>
</dbReference>
<dbReference type="InterPro" id="IPR001670">
    <property type="entry name" value="ADH_Fe/GldA"/>
</dbReference>
<dbReference type="Pfam" id="PF25137">
    <property type="entry name" value="ADH_Fe_C"/>
    <property type="match status" value="1"/>
</dbReference>
<dbReference type="EMBL" id="DXBC01000036">
    <property type="protein sequence ID" value="HIZ78582.1"/>
    <property type="molecule type" value="Genomic_DNA"/>
</dbReference>
<dbReference type="AlphaFoldDB" id="A0A9D2GGW0"/>
<sequence length="388" mass="43343">MNNFILDNRTRVYFGRGCVREYLACLIRDQETVMLAYGSGSIKKNGVYDEILYILKREGKNVVEFGQIGPGPTYEKVEEGIRLAREQKAELILGVGGGSVMDCCKAISLGAVYQGDLWENFWEKSGIVDFTPLPLGVVVTAGESGSECNGVSILTNEEKKVRIGREYEKCSPAFALMDPSYCFSEPKEQMASGGFAALFHVMEIYFSEPDEDNVSDDISEALMGSLVRNLRKAWENPQDYQTRSNLLWASAMAKNRMIKLGKRGDFICRQLEEQLELYTGCSHGAAAAVIGPAYYRRLCLERPEKFVRFAAQVWQLPEEDSSREELAAAGIRALSGFIREFGLPSTLRQLGIQKKSQLKAMAEACSPTPGSYRAMSHEELEEILQECF</sequence>
<dbReference type="Pfam" id="PF00465">
    <property type="entry name" value="Fe-ADH"/>
    <property type="match status" value="1"/>
</dbReference>
<dbReference type="SUPFAM" id="SSF56796">
    <property type="entry name" value="Dehydroquinate synthase-like"/>
    <property type="match status" value="1"/>
</dbReference>
<name>A0A9D2GGW0_9FIRM</name>
<dbReference type="GO" id="GO:1990002">
    <property type="term" value="F:methylglyoxal reductase (NADPH) (acetol producing) activity"/>
    <property type="evidence" value="ECO:0007669"/>
    <property type="project" value="TreeGrafter"/>
</dbReference>
<evidence type="ECO:0000259" key="2">
    <source>
        <dbReference type="Pfam" id="PF00465"/>
    </source>
</evidence>
<dbReference type="InterPro" id="IPR044731">
    <property type="entry name" value="BDH-like"/>
</dbReference>